<dbReference type="PANTHER" id="PTHR30329:SF21">
    <property type="entry name" value="LIPOPROTEIN YIAD-RELATED"/>
    <property type="match status" value="1"/>
</dbReference>
<dbReference type="Pfam" id="PF00691">
    <property type="entry name" value="OmpA"/>
    <property type="match status" value="1"/>
</dbReference>
<dbReference type="RefSeq" id="WP_216877980.1">
    <property type="nucleotide sequence ID" value="NZ_JAERQM010000006.1"/>
</dbReference>
<accession>A0ABS6HFA4</accession>
<dbReference type="PANTHER" id="PTHR30329">
    <property type="entry name" value="STATOR ELEMENT OF FLAGELLAR MOTOR COMPLEX"/>
    <property type="match status" value="1"/>
</dbReference>
<dbReference type="PROSITE" id="PS51257">
    <property type="entry name" value="PROKAR_LIPOPROTEIN"/>
    <property type="match status" value="1"/>
</dbReference>
<gene>
    <name evidence="4" type="ORF">JJQ90_19745</name>
</gene>
<feature type="chain" id="PRO_5045567874" evidence="2">
    <location>
        <begin position="22"/>
        <end position="134"/>
    </location>
</feature>
<keyword evidence="2" id="KW-0732">Signal</keyword>
<dbReference type="InterPro" id="IPR006665">
    <property type="entry name" value="OmpA-like"/>
</dbReference>
<dbReference type="PROSITE" id="PS51123">
    <property type="entry name" value="OMPA_2"/>
    <property type="match status" value="1"/>
</dbReference>
<evidence type="ECO:0000256" key="1">
    <source>
        <dbReference type="PROSITE-ProRule" id="PRU00473"/>
    </source>
</evidence>
<evidence type="ECO:0000259" key="3">
    <source>
        <dbReference type="PROSITE" id="PS51123"/>
    </source>
</evidence>
<dbReference type="EMBL" id="JAERQM010000006">
    <property type="protein sequence ID" value="MBU8545965.1"/>
    <property type="molecule type" value="Genomic_DNA"/>
</dbReference>
<feature type="signal peptide" evidence="2">
    <location>
        <begin position="1"/>
        <end position="21"/>
    </location>
</feature>
<reference evidence="4 5" key="1">
    <citation type="submission" date="2021-01" db="EMBL/GenBank/DDBJ databases">
        <title>Roseomonas sp. nov, a bacterium isolated from an oil production mixture in Yumen Oilfield.</title>
        <authorList>
            <person name="Wu D."/>
        </authorList>
    </citation>
    <scope>NUCLEOTIDE SEQUENCE [LARGE SCALE GENOMIC DNA]</scope>
    <source>
        <strain evidence="4 5">ROY-5-3</strain>
    </source>
</reference>
<dbReference type="CDD" id="cd07185">
    <property type="entry name" value="OmpA_C-like"/>
    <property type="match status" value="1"/>
</dbReference>
<evidence type="ECO:0000313" key="4">
    <source>
        <dbReference type="EMBL" id="MBU8545965.1"/>
    </source>
</evidence>
<evidence type="ECO:0000313" key="5">
    <source>
        <dbReference type="Proteomes" id="UP000689967"/>
    </source>
</evidence>
<keyword evidence="5" id="KW-1185">Reference proteome</keyword>
<organism evidence="4 5">
    <name type="scientific">Falsiroseomonas oleicola</name>
    <dbReference type="NCBI Taxonomy" id="2801474"/>
    <lineage>
        <taxon>Bacteria</taxon>
        <taxon>Pseudomonadati</taxon>
        <taxon>Pseudomonadota</taxon>
        <taxon>Alphaproteobacteria</taxon>
        <taxon>Acetobacterales</taxon>
        <taxon>Roseomonadaceae</taxon>
        <taxon>Falsiroseomonas</taxon>
    </lineage>
</organism>
<keyword evidence="1" id="KW-0472">Membrane</keyword>
<dbReference type="Proteomes" id="UP000689967">
    <property type="component" value="Unassembled WGS sequence"/>
</dbReference>
<evidence type="ECO:0000256" key="2">
    <source>
        <dbReference type="SAM" id="SignalP"/>
    </source>
</evidence>
<proteinExistence type="predicted"/>
<dbReference type="InterPro" id="IPR050330">
    <property type="entry name" value="Bact_OuterMem_StrucFunc"/>
</dbReference>
<name>A0ABS6HFA4_9PROT</name>
<sequence length="134" mass="14356">MRRRAFALAGLLPAVTLAACAADPRELVGQPPRVVFFEADSAELDEPALAILADAARLARRHPEVPVQVRGFAGPAGGAAFNRELSERRAEHVAAEMVKRGVARSRINVVGRGPVPFDAVPIESRRVEIVVGYP</sequence>
<protein>
    <submittedName>
        <fullName evidence="4">OmpA family protein</fullName>
    </submittedName>
</protein>
<feature type="domain" description="OmpA-like" evidence="3">
    <location>
        <begin position="24"/>
        <end position="134"/>
    </location>
</feature>
<comment type="caution">
    <text evidence="4">The sequence shown here is derived from an EMBL/GenBank/DDBJ whole genome shotgun (WGS) entry which is preliminary data.</text>
</comment>